<comment type="caution">
    <text evidence="6">The sequence shown here is derived from an EMBL/GenBank/DDBJ whole genome shotgun (WGS) entry which is preliminary data.</text>
</comment>
<dbReference type="Proteomes" id="UP001239462">
    <property type="component" value="Unassembled WGS sequence"/>
</dbReference>
<dbReference type="Gene3D" id="2.40.420.20">
    <property type="match status" value="1"/>
</dbReference>
<keyword evidence="7" id="KW-1185">Reference proteome</keyword>
<feature type="domain" description="Multidrug resistance protein MdtA-like barrel-sandwich hybrid" evidence="3">
    <location>
        <begin position="63"/>
        <end position="246"/>
    </location>
</feature>
<evidence type="ECO:0000256" key="2">
    <source>
        <dbReference type="SAM" id="Coils"/>
    </source>
</evidence>
<gene>
    <name evidence="6" type="ORF">QTN89_24880</name>
</gene>
<dbReference type="InterPro" id="IPR058626">
    <property type="entry name" value="MdtA-like_b-barrel"/>
</dbReference>
<dbReference type="Pfam" id="PF25917">
    <property type="entry name" value="BSH_RND"/>
    <property type="match status" value="1"/>
</dbReference>
<reference evidence="6 7" key="1">
    <citation type="submission" date="2023-06" db="EMBL/GenBank/DDBJ databases">
        <title>Roseiconus lacunae JC819 isolated from Gulf of Mannar region, Tamil Nadu.</title>
        <authorList>
            <person name="Pk S."/>
            <person name="Ch S."/>
            <person name="Ch V.R."/>
        </authorList>
    </citation>
    <scope>NUCLEOTIDE SEQUENCE [LARGE SCALE GENOMIC DNA]</scope>
    <source>
        <strain evidence="6 7">JC819</strain>
    </source>
</reference>
<feature type="coiled-coil region" evidence="2">
    <location>
        <begin position="100"/>
        <end position="151"/>
    </location>
</feature>
<dbReference type="PANTHER" id="PTHR30158:SF10">
    <property type="entry name" value="CATION EFFLUX PUMP"/>
    <property type="match status" value="1"/>
</dbReference>
<dbReference type="PROSITE" id="PS51257">
    <property type="entry name" value="PROKAR_LIPOPROTEIN"/>
    <property type="match status" value="1"/>
</dbReference>
<dbReference type="Pfam" id="PF25989">
    <property type="entry name" value="YknX_C"/>
    <property type="match status" value="1"/>
</dbReference>
<dbReference type="SUPFAM" id="SSF111369">
    <property type="entry name" value="HlyD-like secretion proteins"/>
    <property type="match status" value="2"/>
</dbReference>
<evidence type="ECO:0000313" key="6">
    <source>
        <dbReference type="EMBL" id="MDM4018712.1"/>
    </source>
</evidence>
<evidence type="ECO:0000259" key="3">
    <source>
        <dbReference type="Pfam" id="PF25917"/>
    </source>
</evidence>
<evidence type="ECO:0000259" key="5">
    <source>
        <dbReference type="Pfam" id="PF25989"/>
    </source>
</evidence>
<dbReference type="EMBL" id="JASZZN010000025">
    <property type="protein sequence ID" value="MDM4018712.1"/>
    <property type="molecule type" value="Genomic_DNA"/>
</dbReference>
<evidence type="ECO:0000256" key="1">
    <source>
        <dbReference type="ARBA" id="ARBA00009477"/>
    </source>
</evidence>
<feature type="domain" description="YknX-like C-terminal permuted SH3-like" evidence="5">
    <location>
        <begin position="349"/>
        <end position="416"/>
    </location>
</feature>
<dbReference type="Pfam" id="PF25944">
    <property type="entry name" value="Beta-barrel_RND"/>
    <property type="match status" value="1"/>
</dbReference>
<evidence type="ECO:0000313" key="7">
    <source>
        <dbReference type="Proteomes" id="UP001239462"/>
    </source>
</evidence>
<proteinExistence type="inferred from homology"/>
<organism evidence="6 7">
    <name type="scientific">Roseiconus lacunae</name>
    <dbReference type="NCBI Taxonomy" id="2605694"/>
    <lineage>
        <taxon>Bacteria</taxon>
        <taxon>Pseudomonadati</taxon>
        <taxon>Planctomycetota</taxon>
        <taxon>Planctomycetia</taxon>
        <taxon>Pirellulales</taxon>
        <taxon>Pirellulaceae</taxon>
        <taxon>Roseiconus</taxon>
    </lineage>
</organism>
<dbReference type="PANTHER" id="PTHR30158">
    <property type="entry name" value="ACRA/E-RELATED COMPONENT OF DRUG EFFLUX TRANSPORTER"/>
    <property type="match status" value="1"/>
</dbReference>
<dbReference type="InterPro" id="IPR058637">
    <property type="entry name" value="YknX-like_C"/>
</dbReference>
<dbReference type="RefSeq" id="WP_289166620.1">
    <property type="nucleotide sequence ID" value="NZ_CP141221.1"/>
</dbReference>
<accession>A0ABT7PQC6</accession>
<sequence>MKPGIALVLAMTVVAAGCRQEESPPSTDPSAEVPATPVSVAKPVMMPIVEWDEYTGRFDAIDSVEIRSRVGGYLQSTHFEEGHMVNAGDLLAIIDPRPFRAEVNAAKARLQEAKAGLKEAESVLQQTLAEKADTEAQLSLATSRLNRANQLAEQRAISDEEVEVRRSETLQATAALEASNAKIESARAAIATSTAAIETAKANLASAELDLQYTEIRAPITGLISRRLVTEGNLISGGSEMSTLLTTIVSVSPIHIYFDANEQEFLKYVRLANAGKRESSRNVKNPVFVSLIDEQGYPHQGHMDFVDNRIDPNTGTMRGRAILKNEQGLLTPGLFAKVRLPGSGRYDAIMIPDSAVISDQSQKYVYVVGPDETIVRKNIELGAMSHGLRIVRDGLEGDERIVTSGLQRIFDGVKVAATEQTLQPKTSSLPDSYSPVPEDQWLTRAPADAPIGVKSNDTFYDEPLAMDSAANKLPRSNP</sequence>
<dbReference type="Gene3D" id="2.40.30.170">
    <property type="match status" value="1"/>
</dbReference>
<dbReference type="Gene3D" id="1.10.287.470">
    <property type="entry name" value="Helix hairpin bin"/>
    <property type="match status" value="1"/>
</dbReference>
<dbReference type="InterPro" id="IPR006143">
    <property type="entry name" value="RND_pump_MFP"/>
</dbReference>
<keyword evidence="2" id="KW-0175">Coiled coil</keyword>
<protein>
    <submittedName>
        <fullName evidence="6">Efflux RND transporter periplasmic adaptor subunit</fullName>
    </submittedName>
</protein>
<feature type="domain" description="Multidrug resistance protein MdtA-like beta-barrel" evidence="4">
    <location>
        <begin position="253"/>
        <end position="340"/>
    </location>
</feature>
<evidence type="ECO:0000259" key="4">
    <source>
        <dbReference type="Pfam" id="PF25944"/>
    </source>
</evidence>
<dbReference type="InterPro" id="IPR058625">
    <property type="entry name" value="MdtA-like_BSH"/>
</dbReference>
<name>A0ABT7PQC6_9BACT</name>
<comment type="similarity">
    <text evidence="1">Belongs to the membrane fusion protein (MFP) (TC 8.A.1) family.</text>
</comment>
<dbReference type="NCBIfam" id="TIGR01730">
    <property type="entry name" value="RND_mfp"/>
    <property type="match status" value="1"/>
</dbReference>
<dbReference type="Gene3D" id="2.40.50.100">
    <property type="match status" value="2"/>
</dbReference>